<evidence type="ECO:0000256" key="12">
    <source>
        <dbReference type="PIRSR" id="PIRSR605959-3"/>
    </source>
</evidence>
<feature type="binding site" evidence="12">
    <location>
        <position position="236"/>
    </location>
    <ligand>
        <name>Ca(2+)</name>
        <dbReference type="ChEBI" id="CHEBI:29108"/>
    </ligand>
</feature>
<feature type="binding site" evidence="12">
    <location>
        <position position="158"/>
    </location>
    <ligand>
        <name>Ca(2+)</name>
        <dbReference type="ChEBI" id="CHEBI:29108"/>
    </ligand>
</feature>
<keyword evidence="5 13" id="KW-0378">Hydrolase</keyword>
<dbReference type="InterPro" id="IPR011234">
    <property type="entry name" value="Fumarylacetoacetase-like_C"/>
</dbReference>
<dbReference type="InterPro" id="IPR036663">
    <property type="entry name" value="Fumarylacetoacetase_C_sf"/>
</dbReference>
<dbReference type="Pfam" id="PF01557">
    <property type="entry name" value="FAA_hydrolase"/>
    <property type="match status" value="1"/>
</dbReference>
<dbReference type="Gene3D" id="2.30.30.230">
    <property type="entry name" value="Fumarylacetoacetase, N-terminal domain"/>
    <property type="match status" value="1"/>
</dbReference>
<feature type="binding site" evidence="11">
    <location>
        <position position="279"/>
    </location>
    <ligand>
        <name>substrate</name>
    </ligand>
</feature>
<accession>A0A2S7YMX7</accession>
<protein>
    <recommendedName>
        <fullName evidence="3 13">Fumarylacetoacetase</fullName>
        <ecNumber evidence="3 13">3.7.1.2</ecNumber>
    </recommendedName>
    <alternativeName>
        <fullName evidence="13">Fumarylacetoacetate hydrolase</fullName>
    </alternativeName>
</protein>
<evidence type="ECO:0000313" key="17">
    <source>
        <dbReference type="Proteomes" id="UP000237441"/>
    </source>
</evidence>
<evidence type="ECO:0000313" key="16">
    <source>
        <dbReference type="EMBL" id="PQK17427.1"/>
    </source>
</evidence>
<feature type="binding site" evidence="12">
    <location>
        <position position="288"/>
    </location>
    <ligand>
        <name>Mg(2+)</name>
        <dbReference type="ChEBI" id="CHEBI:18420"/>
    </ligand>
</feature>
<dbReference type="SUPFAM" id="SSF63433">
    <property type="entry name" value="Fumarylacetoacetate hydrolase, FAH, N-terminal domain"/>
    <property type="match status" value="1"/>
</dbReference>
<evidence type="ECO:0000256" key="7">
    <source>
        <dbReference type="ARBA" id="ARBA00022842"/>
    </source>
</evidence>
<feature type="binding site" evidence="12">
    <location>
        <position position="268"/>
    </location>
    <ligand>
        <name>Ca(2+)</name>
        <dbReference type="ChEBI" id="CHEBI:29108"/>
    </ligand>
</feature>
<evidence type="ECO:0000256" key="1">
    <source>
        <dbReference type="ARBA" id="ARBA00004782"/>
    </source>
</evidence>
<dbReference type="GO" id="GO:1902000">
    <property type="term" value="P:homogentisate catabolic process"/>
    <property type="evidence" value="ECO:0007669"/>
    <property type="project" value="TreeGrafter"/>
</dbReference>
<dbReference type="UniPathway" id="UPA00139">
    <property type="reaction ID" value="UER00341"/>
</dbReference>
<dbReference type="FunFam" id="3.90.850.10:FF:000009">
    <property type="entry name" value="Fumarylacetoacetase"/>
    <property type="match status" value="1"/>
</dbReference>
<dbReference type="EC" id="3.7.1.2" evidence="3 13"/>
<comment type="catalytic activity">
    <reaction evidence="13">
        <text>4-fumarylacetoacetate + H2O = acetoacetate + fumarate + H(+)</text>
        <dbReference type="Rhea" id="RHEA:10244"/>
        <dbReference type="ChEBI" id="CHEBI:13705"/>
        <dbReference type="ChEBI" id="CHEBI:15377"/>
        <dbReference type="ChEBI" id="CHEBI:15378"/>
        <dbReference type="ChEBI" id="CHEBI:18034"/>
        <dbReference type="ChEBI" id="CHEBI:29806"/>
        <dbReference type="EC" id="3.7.1.2"/>
    </reaction>
</comment>
<comment type="cofactor">
    <cofactor evidence="13">
        <name>Mg(2+)</name>
        <dbReference type="ChEBI" id="CHEBI:18420"/>
    </cofactor>
    <cofactor evidence="13">
        <name>Ca(2+)</name>
        <dbReference type="ChEBI" id="CHEBI:29108"/>
    </cofactor>
</comment>
<dbReference type="OrthoDB" id="9971669at2759"/>
<reference evidence="16 17" key="1">
    <citation type="submission" date="2016-07" db="EMBL/GenBank/DDBJ databases">
        <title>Comparative genomics of the entomopathogenic fungus Beauveria bassiana.</title>
        <authorList>
            <person name="Valero Jimenez C.A."/>
            <person name="Zwaan B.J."/>
            <person name="Van Kan J.A."/>
            <person name="Takken W."/>
            <person name="Debets A.J."/>
            <person name="Schoustra S.E."/>
            <person name="Koenraadt C.J."/>
        </authorList>
    </citation>
    <scope>NUCLEOTIDE SEQUENCE [LARGE SCALE GENOMIC DNA]</scope>
    <source>
        <strain evidence="16 17">ARSEF 8028</strain>
    </source>
</reference>
<evidence type="ECO:0000256" key="9">
    <source>
        <dbReference type="ARBA" id="ARBA00023232"/>
    </source>
</evidence>
<evidence type="ECO:0000256" key="5">
    <source>
        <dbReference type="ARBA" id="ARBA00022801"/>
    </source>
</evidence>
<dbReference type="Gene3D" id="3.90.850.10">
    <property type="entry name" value="Fumarylacetoacetase-like, C-terminal domain"/>
    <property type="match status" value="1"/>
</dbReference>
<feature type="binding site" evidence="11">
    <location>
        <position position="275"/>
    </location>
    <ligand>
        <name>substrate</name>
    </ligand>
</feature>
<evidence type="ECO:0000256" key="10">
    <source>
        <dbReference type="PIRSR" id="PIRSR605959-1"/>
    </source>
</evidence>
<proteinExistence type="inferred from homology"/>
<feature type="binding site" evidence="11">
    <location>
        <position position="386"/>
    </location>
    <ligand>
        <name>substrate</name>
    </ligand>
</feature>
<dbReference type="Proteomes" id="UP000237441">
    <property type="component" value="Unassembled WGS sequence"/>
</dbReference>
<keyword evidence="8 13" id="KW-0828">Tyrosine catabolism</keyword>
<feature type="binding site" evidence="11">
    <location>
        <position position="160"/>
    </location>
    <ligand>
        <name>substrate</name>
    </ligand>
</feature>
<evidence type="ECO:0000256" key="13">
    <source>
        <dbReference type="RuleBase" id="RU366008"/>
    </source>
</evidence>
<evidence type="ECO:0000259" key="14">
    <source>
        <dbReference type="Pfam" id="PF01557"/>
    </source>
</evidence>
<dbReference type="GO" id="GO:0046872">
    <property type="term" value="F:metal ion binding"/>
    <property type="evidence" value="ECO:0007669"/>
    <property type="project" value="UniProtKB-UniRule"/>
</dbReference>
<evidence type="ECO:0000259" key="15">
    <source>
        <dbReference type="Pfam" id="PF09298"/>
    </source>
</evidence>
<dbReference type="InterPro" id="IPR005959">
    <property type="entry name" value="Fumarylacetoacetase"/>
</dbReference>
<dbReference type="NCBIfam" id="TIGR01266">
    <property type="entry name" value="fum_ac_acetase"/>
    <property type="match status" value="1"/>
</dbReference>
<evidence type="ECO:0000256" key="4">
    <source>
        <dbReference type="ARBA" id="ARBA00022723"/>
    </source>
</evidence>
<feature type="binding site" evidence="12">
    <location>
        <position position="268"/>
    </location>
    <ligand>
        <name>Mg(2+)</name>
        <dbReference type="ChEBI" id="CHEBI:18420"/>
    </ligand>
</feature>
<dbReference type="GO" id="GO:0004334">
    <property type="term" value="F:fumarylacetoacetase activity"/>
    <property type="evidence" value="ECO:0007669"/>
    <property type="project" value="UniProtKB-UniRule"/>
</dbReference>
<dbReference type="PANTHER" id="PTHR43069">
    <property type="entry name" value="FUMARYLACETOACETASE"/>
    <property type="match status" value="1"/>
</dbReference>
<keyword evidence="9 13" id="KW-0585">Phenylalanine catabolism</keyword>
<comment type="similarity">
    <text evidence="2 13">Belongs to the FAH family.</text>
</comment>
<comment type="caution">
    <text evidence="16">The sequence shown here is derived from an EMBL/GenBank/DDBJ whole genome shotgun (WGS) entry which is preliminary data.</text>
</comment>
<dbReference type="PANTHER" id="PTHR43069:SF2">
    <property type="entry name" value="FUMARYLACETOACETASE"/>
    <property type="match status" value="1"/>
</dbReference>
<dbReference type="SUPFAM" id="SSF56529">
    <property type="entry name" value="FAH"/>
    <property type="match status" value="1"/>
</dbReference>
<evidence type="ECO:0000256" key="2">
    <source>
        <dbReference type="ARBA" id="ARBA00010211"/>
    </source>
</evidence>
<evidence type="ECO:0000256" key="3">
    <source>
        <dbReference type="ARBA" id="ARBA00012094"/>
    </source>
</evidence>
<dbReference type="AlphaFoldDB" id="A0A2S7YMX7"/>
<dbReference type="InterPro" id="IPR015377">
    <property type="entry name" value="Fumarylacetoacetase_N"/>
</dbReference>
<keyword evidence="4 12" id="KW-0479">Metal-binding</keyword>
<dbReference type="GO" id="GO:0006572">
    <property type="term" value="P:L-tyrosine catabolic process"/>
    <property type="evidence" value="ECO:0007669"/>
    <property type="project" value="UniProtKB-UniRule"/>
</dbReference>
<evidence type="ECO:0000256" key="11">
    <source>
        <dbReference type="PIRSR" id="PIRSR605959-2"/>
    </source>
</evidence>
<name>A0A2S7YMX7_BEABA</name>
<dbReference type="EMBL" id="JRHA01000007">
    <property type="protein sequence ID" value="PQK17427.1"/>
    <property type="molecule type" value="Genomic_DNA"/>
</dbReference>
<keyword evidence="7 12" id="KW-0460">Magnesium</keyword>
<sequence length="454" mass="49339">MFKSFHQFRTLVVSSSLRLLTRNITMAATTSWVPADAKGDFTIHNLPFGIFSTGSDAPRPGVRIGDSIVDLKALSSDPAAAKLTTIQGAAASFAQPTLNAFAESGRAAHRGVRAELQAILGEGGDALLKSNDALKQKVLVPASQAKMHLPMQIGDYTDFYAGYNHAFKVGVLFRGPDNALQPNYTHIPVGYHGRSSSIVVSGTPIQRPRGQILTNPTAPVKEPITSACKRLDYELELGCFISRSTKMGDAVDVNEADEYIFGYVLLNDWSARDIQAWEYIPLGPFNGKNFGTTISPWIVTGDALEPFRAEALENKTKIQPYLQESQKKNVYDIKLQITINTDGKTDGNIISETSAKNLLWSFPQMVAHHTYGGCNLRAGDFLGSGTISGTELKERGSLLEMTEGGKQDFEIGQGKVRRFLEDGDSVVMYGYCEKDGVRVGFGDCEGSILPAKAL</sequence>
<evidence type="ECO:0000256" key="6">
    <source>
        <dbReference type="ARBA" id="ARBA00022837"/>
    </source>
</evidence>
<feature type="binding site" evidence="11">
    <location>
        <position position="174"/>
    </location>
    <ligand>
        <name>substrate</name>
    </ligand>
</feature>
<feature type="binding site" evidence="12">
    <location>
        <position position="292"/>
    </location>
    <ligand>
        <name>Mg(2+)</name>
        <dbReference type="ChEBI" id="CHEBI:18420"/>
    </ligand>
</feature>
<evidence type="ECO:0000256" key="8">
    <source>
        <dbReference type="ARBA" id="ARBA00022878"/>
    </source>
</evidence>
<comment type="pathway">
    <text evidence="1 13">Amino-acid degradation; L-phenylalanine degradation; acetoacetate and fumarate from L-phenylalanine: step 6/6.</text>
</comment>
<feature type="active site" description="Proton acceptor" evidence="10">
    <location>
        <position position="165"/>
    </location>
</feature>
<organism evidence="16 17">
    <name type="scientific">Beauveria bassiana</name>
    <name type="common">White muscardine disease fungus</name>
    <name type="synonym">Tritirachium shiotae</name>
    <dbReference type="NCBI Taxonomy" id="176275"/>
    <lineage>
        <taxon>Eukaryota</taxon>
        <taxon>Fungi</taxon>
        <taxon>Dikarya</taxon>
        <taxon>Ascomycota</taxon>
        <taxon>Pezizomycotina</taxon>
        <taxon>Sordariomycetes</taxon>
        <taxon>Hypocreomycetidae</taxon>
        <taxon>Hypocreales</taxon>
        <taxon>Cordycipitaceae</taxon>
        <taxon>Beauveria</taxon>
    </lineage>
</organism>
<keyword evidence="6 12" id="KW-0106">Calcium</keyword>
<dbReference type="GO" id="GO:0006559">
    <property type="term" value="P:L-phenylalanine catabolic process"/>
    <property type="evidence" value="ECO:0007669"/>
    <property type="project" value="UniProtKB-UniRule"/>
</dbReference>
<dbReference type="InterPro" id="IPR036462">
    <property type="entry name" value="Fumarylacetoacetase_N_sf"/>
</dbReference>
<feature type="domain" description="Fumarylacetoacetase-like C-terminal" evidence="14">
    <location>
        <begin position="162"/>
        <end position="429"/>
    </location>
</feature>
<feature type="domain" description="Fumarylacetoacetase N-terminal" evidence="15">
    <location>
        <begin position="44"/>
        <end position="150"/>
    </location>
</feature>
<feature type="binding site" evidence="12">
    <location>
        <position position="234"/>
    </location>
    <ligand>
        <name>Ca(2+)</name>
        <dbReference type="ChEBI" id="CHEBI:29108"/>
    </ligand>
</feature>
<dbReference type="Pfam" id="PF09298">
    <property type="entry name" value="FAA_hydrolase_N"/>
    <property type="match status" value="1"/>
</dbReference>
<gene>
    <name evidence="16" type="ORF">BB8028_0007g06220</name>
</gene>